<dbReference type="InterPro" id="IPR036013">
    <property type="entry name" value="Band_7/SPFH_dom_sf"/>
</dbReference>
<dbReference type="Gene3D" id="3.30.479.30">
    <property type="entry name" value="Band 7 domain"/>
    <property type="match status" value="1"/>
</dbReference>
<proteinExistence type="predicted"/>
<evidence type="ECO:0000313" key="4">
    <source>
        <dbReference type="Proteomes" id="UP000178651"/>
    </source>
</evidence>
<dbReference type="SUPFAM" id="SSF117892">
    <property type="entry name" value="Band 7/SPFH domain"/>
    <property type="match status" value="1"/>
</dbReference>
<dbReference type="Proteomes" id="UP000178651">
    <property type="component" value="Unassembled WGS sequence"/>
</dbReference>
<protein>
    <recommendedName>
        <fullName evidence="2">Band 7 domain-containing protein</fullName>
    </recommendedName>
</protein>
<accession>A0A1G1Z2M8</accession>
<comment type="caution">
    <text evidence="3">The sequence shown here is derived from an EMBL/GenBank/DDBJ whole genome shotgun (WGS) entry which is preliminary data.</text>
</comment>
<evidence type="ECO:0000313" key="3">
    <source>
        <dbReference type="EMBL" id="OGY58130.1"/>
    </source>
</evidence>
<dbReference type="Pfam" id="PF01145">
    <property type="entry name" value="Band_7"/>
    <property type="match status" value="1"/>
</dbReference>
<evidence type="ECO:0000259" key="2">
    <source>
        <dbReference type="SMART" id="SM00244"/>
    </source>
</evidence>
<keyword evidence="1" id="KW-0472">Membrane</keyword>
<dbReference type="InterPro" id="IPR001107">
    <property type="entry name" value="Band_7"/>
</dbReference>
<feature type="domain" description="Band 7" evidence="2">
    <location>
        <begin position="49"/>
        <end position="229"/>
    </location>
</feature>
<sequence length="314" mass="34355">MDISLKPWHTLGLGFIGSIFVALLATVVVQSYLWGIVFLLVAISWLFLGGITGVPVGFKGVPLFLGRRLGEEKIIESEGEKIPQYTGPRLDEGYHWVIPHLMSVQTIDTRMQVEKIAELNVFAKDSISVVLGTSITYRVSNPHQSLNVGGLEEIQEGINELMQAAIRDVAKRNESTELISNSELRKTIKERLLDAVKAVEVKFGVDIVDAFVGEINLPKKIKEALELIKQSGLYGEARKKLKEAGVPEDKIDEIAQLNLGVATKTIQENKYDVGATLSKAVENIGQGLGEGIGRSIGKAVSKNMADKIIKNINP</sequence>
<dbReference type="PANTHER" id="PTHR42911:SF1">
    <property type="entry name" value="MODULATOR OF FTSH PROTEASE HFLC"/>
    <property type="match status" value="1"/>
</dbReference>
<name>A0A1G1Z2M8_9BACT</name>
<dbReference type="EMBL" id="MHIU01000004">
    <property type="protein sequence ID" value="OGY58130.1"/>
    <property type="molecule type" value="Genomic_DNA"/>
</dbReference>
<gene>
    <name evidence="3" type="ORF">A3D47_00290</name>
</gene>
<evidence type="ECO:0000256" key="1">
    <source>
        <dbReference type="SAM" id="Phobius"/>
    </source>
</evidence>
<feature type="transmembrane region" description="Helical" evidence="1">
    <location>
        <begin position="36"/>
        <end position="58"/>
    </location>
</feature>
<dbReference type="AlphaFoldDB" id="A0A1G1Z2M8"/>
<feature type="transmembrane region" description="Helical" evidence="1">
    <location>
        <begin position="12"/>
        <end position="30"/>
    </location>
</feature>
<keyword evidence="1" id="KW-1133">Transmembrane helix</keyword>
<reference evidence="3 4" key="1">
    <citation type="journal article" date="2016" name="Nat. Commun.">
        <title>Thousands of microbial genomes shed light on interconnected biogeochemical processes in an aquifer system.</title>
        <authorList>
            <person name="Anantharaman K."/>
            <person name="Brown C.T."/>
            <person name="Hug L.A."/>
            <person name="Sharon I."/>
            <person name="Castelle C.J."/>
            <person name="Probst A.J."/>
            <person name="Thomas B.C."/>
            <person name="Singh A."/>
            <person name="Wilkins M.J."/>
            <person name="Karaoz U."/>
            <person name="Brodie E.L."/>
            <person name="Williams K.H."/>
            <person name="Hubbard S.S."/>
            <person name="Banfield J.F."/>
        </authorList>
    </citation>
    <scope>NUCLEOTIDE SEQUENCE [LARGE SCALE GENOMIC DNA]</scope>
</reference>
<organism evidence="3 4">
    <name type="scientific">Candidatus Colwellbacteria bacterium RIFCSPHIGHO2_02_FULL_43_15</name>
    <dbReference type="NCBI Taxonomy" id="1797686"/>
    <lineage>
        <taxon>Bacteria</taxon>
        <taxon>Candidatus Colwelliibacteriota</taxon>
    </lineage>
</organism>
<keyword evidence="1" id="KW-0812">Transmembrane</keyword>
<dbReference type="PANTHER" id="PTHR42911">
    <property type="entry name" value="MODULATOR OF FTSH PROTEASE HFLC"/>
    <property type="match status" value="1"/>
</dbReference>
<dbReference type="SMART" id="SM00244">
    <property type="entry name" value="PHB"/>
    <property type="match status" value="1"/>
</dbReference>